<evidence type="ECO:0000313" key="1">
    <source>
        <dbReference type="EMBL" id="KAJ8972086.1"/>
    </source>
</evidence>
<reference evidence="1" key="1">
    <citation type="journal article" date="2023" name="Insect Mol. Biol.">
        <title>Genome sequencing provides insights into the evolution of gene families encoding plant cell wall-degrading enzymes in longhorned beetles.</title>
        <authorList>
            <person name="Shin N.R."/>
            <person name="Okamura Y."/>
            <person name="Kirsch R."/>
            <person name="Pauchet Y."/>
        </authorList>
    </citation>
    <scope>NUCLEOTIDE SEQUENCE</scope>
    <source>
        <strain evidence="1">MMC_N1</strain>
    </source>
</reference>
<dbReference type="Proteomes" id="UP001162164">
    <property type="component" value="Unassembled WGS sequence"/>
</dbReference>
<accession>A0ABQ9J491</accession>
<proteinExistence type="predicted"/>
<dbReference type="EMBL" id="JAPWTJ010001388">
    <property type="protein sequence ID" value="KAJ8972086.1"/>
    <property type="molecule type" value="Genomic_DNA"/>
</dbReference>
<sequence length="123" mass="13920">MDEIEFPQLHCGAYCNERTSFRGNLESGNVKQSYALGTYATVFQAEIFAILMVASNQVVKRLQSKVSTFALRQQSQAALKALFSPRMRSPLVQECTEALEELARYKEVELVWVPGHCTKKLMN</sequence>
<comment type="caution">
    <text evidence="1">The sequence shown here is derived from an EMBL/GenBank/DDBJ whole genome shotgun (WGS) entry which is preliminary data.</text>
</comment>
<dbReference type="InterPro" id="IPR036397">
    <property type="entry name" value="RNaseH_sf"/>
</dbReference>
<protein>
    <recommendedName>
        <fullName evidence="3">RNase H type-1 domain-containing protein</fullName>
    </recommendedName>
</protein>
<dbReference type="InterPro" id="IPR012337">
    <property type="entry name" value="RNaseH-like_sf"/>
</dbReference>
<organism evidence="1 2">
    <name type="scientific">Molorchus minor</name>
    <dbReference type="NCBI Taxonomy" id="1323400"/>
    <lineage>
        <taxon>Eukaryota</taxon>
        <taxon>Metazoa</taxon>
        <taxon>Ecdysozoa</taxon>
        <taxon>Arthropoda</taxon>
        <taxon>Hexapoda</taxon>
        <taxon>Insecta</taxon>
        <taxon>Pterygota</taxon>
        <taxon>Neoptera</taxon>
        <taxon>Endopterygota</taxon>
        <taxon>Coleoptera</taxon>
        <taxon>Polyphaga</taxon>
        <taxon>Cucujiformia</taxon>
        <taxon>Chrysomeloidea</taxon>
        <taxon>Cerambycidae</taxon>
        <taxon>Lamiinae</taxon>
        <taxon>Monochamini</taxon>
        <taxon>Molorchus</taxon>
    </lineage>
</organism>
<gene>
    <name evidence="1" type="ORF">NQ317_018330</name>
</gene>
<dbReference type="CDD" id="cd09276">
    <property type="entry name" value="Rnase_HI_RT_non_LTR"/>
    <property type="match status" value="1"/>
</dbReference>
<name>A0ABQ9J491_9CUCU</name>
<keyword evidence="2" id="KW-1185">Reference proteome</keyword>
<evidence type="ECO:0000313" key="2">
    <source>
        <dbReference type="Proteomes" id="UP001162164"/>
    </source>
</evidence>
<dbReference type="Gene3D" id="3.30.420.10">
    <property type="entry name" value="Ribonuclease H-like superfamily/Ribonuclease H"/>
    <property type="match status" value="1"/>
</dbReference>
<dbReference type="SUPFAM" id="SSF53098">
    <property type="entry name" value="Ribonuclease H-like"/>
    <property type="match status" value="1"/>
</dbReference>
<evidence type="ECO:0008006" key="3">
    <source>
        <dbReference type="Google" id="ProtNLM"/>
    </source>
</evidence>